<reference evidence="1 2" key="1">
    <citation type="journal article" date="2019" name="Environ. Microbiol.">
        <title>At the nexus of three kingdoms: the genome of the mycorrhizal fungus Gigaspora margarita provides insights into plant, endobacterial and fungal interactions.</title>
        <authorList>
            <person name="Venice F."/>
            <person name="Ghignone S."/>
            <person name="Salvioli di Fossalunga A."/>
            <person name="Amselem J."/>
            <person name="Novero M."/>
            <person name="Xianan X."/>
            <person name="Sedzielewska Toro K."/>
            <person name="Morin E."/>
            <person name="Lipzen A."/>
            <person name="Grigoriev I.V."/>
            <person name="Henrissat B."/>
            <person name="Martin F.M."/>
            <person name="Bonfante P."/>
        </authorList>
    </citation>
    <scope>NUCLEOTIDE SEQUENCE [LARGE SCALE GENOMIC DNA]</scope>
    <source>
        <strain evidence="1 2">BEG34</strain>
    </source>
</reference>
<dbReference type="GO" id="GO:0016301">
    <property type="term" value="F:kinase activity"/>
    <property type="evidence" value="ECO:0007669"/>
    <property type="project" value="UniProtKB-KW"/>
</dbReference>
<name>A0A8H4ABI8_GIGMA</name>
<protein>
    <submittedName>
        <fullName evidence="1">Serine/threonine-protein kinase SMG1</fullName>
    </submittedName>
</protein>
<dbReference type="Proteomes" id="UP000439903">
    <property type="component" value="Unassembled WGS sequence"/>
</dbReference>
<sequence>MLFAQGFYQETIVRACSLLRDEQHPSFAFSEALIFHQNPRFGRKTLEPNLITSKLVETSLSKEINGESSTVKTWLTYSSHHYLHDRHLIDELDSCKMSIKLLNSASKKIQQVLTND</sequence>
<organism evidence="1 2">
    <name type="scientific">Gigaspora margarita</name>
    <dbReference type="NCBI Taxonomy" id="4874"/>
    <lineage>
        <taxon>Eukaryota</taxon>
        <taxon>Fungi</taxon>
        <taxon>Fungi incertae sedis</taxon>
        <taxon>Mucoromycota</taxon>
        <taxon>Glomeromycotina</taxon>
        <taxon>Glomeromycetes</taxon>
        <taxon>Diversisporales</taxon>
        <taxon>Gigasporaceae</taxon>
        <taxon>Gigaspora</taxon>
    </lineage>
</organism>
<comment type="caution">
    <text evidence="1">The sequence shown here is derived from an EMBL/GenBank/DDBJ whole genome shotgun (WGS) entry which is preliminary data.</text>
</comment>
<keyword evidence="1" id="KW-0418">Kinase</keyword>
<accession>A0A8H4ABI8</accession>
<dbReference type="EMBL" id="WTPW01000832">
    <property type="protein sequence ID" value="KAF0476176.1"/>
    <property type="molecule type" value="Genomic_DNA"/>
</dbReference>
<proteinExistence type="predicted"/>
<dbReference type="AlphaFoldDB" id="A0A8H4ABI8"/>
<evidence type="ECO:0000313" key="2">
    <source>
        <dbReference type="Proteomes" id="UP000439903"/>
    </source>
</evidence>
<gene>
    <name evidence="1" type="ORF">F8M41_024449</name>
</gene>
<keyword evidence="1" id="KW-0808">Transferase</keyword>
<keyword evidence="2" id="KW-1185">Reference proteome</keyword>
<evidence type="ECO:0000313" key="1">
    <source>
        <dbReference type="EMBL" id="KAF0476176.1"/>
    </source>
</evidence>